<sequence length="74" mass="8496">MRKRYTKSICVDNEVSRGPNRIRASSSVFALPLHKCRGDLHCYRLGFTHSELARERKDRLAGATLEPPWLLLSN</sequence>
<comment type="caution">
    <text evidence="1">The sequence shown here is derived from an EMBL/GenBank/DDBJ whole genome shotgun (WGS) entry which is preliminary data.</text>
</comment>
<evidence type="ECO:0008006" key="3">
    <source>
        <dbReference type="Google" id="ProtNLM"/>
    </source>
</evidence>
<reference evidence="1 2" key="1">
    <citation type="submission" date="2023-11" db="EMBL/GenBank/DDBJ databases">
        <authorList>
            <person name="Okamura Y."/>
        </authorList>
    </citation>
    <scope>NUCLEOTIDE SEQUENCE [LARGE SCALE GENOMIC DNA]</scope>
</reference>
<gene>
    <name evidence="1" type="ORF">LNINA_LOCUS7439</name>
</gene>
<dbReference type="AlphaFoldDB" id="A0AAV1JH64"/>
<accession>A0AAV1JH64</accession>
<proteinExistence type="predicted"/>
<dbReference type="Proteomes" id="UP001497472">
    <property type="component" value="Unassembled WGS sequence"/>
</dbReference>
<dbReference type="EMBL" id="CAVLEF010000010">
    <property type="protein sequence ID" value="CAK1548005.1"/>
    <property type="molecule type" value="Genomic_DNA"/>
</dbReference>
<keyword evidence="2" id="KW-1185">Reference proteome</keyword>
<evidence type="ECO:0000313" key="2">
    <source>
        <dbReference type="Proteomes" id="UP001497472"/>
    </source>
</evidence>
<protein>
    <recommendedName>
        <fullName evidence="3">Ribosomal protein S14</fullName>
    </recommendedName>
</protein>
<name>A0AAV1JH64_9NEOP</name>
<organism evidence="1 2">
    <name type="scientific">Leptosia nina</name>
    <dbReference type="NCBI Taxonomy" id="320188"/>
    <lineage>
        <taxon>Eukaryota</taxon>
        <taxon>Metazoa</taxon>
        <taxon>Ecdysozoa</taxon>
        <taxon>Arthropoda</taxon>
        <taxon>Hexapoda</taxon>
        <taxon>Insecta</taxon>
        <taxon>Pterygota</taxon>
        <taxon>Neoptera</taxon>
        <taxon>Endopterygota</taxon>
        <taxon>Lepidoptera</taxon>
        <taxon>Glossata</taxon>
        <taxon>Ditrysia</taxon>
        <taxon>Papilionoidea</taxon>
        <taxon>Pieridae</taxon>
        <taxon>Pierinae</taxon>
        <taxon>Leptosia</taxon>
    </lineage>
</organism>
<evidence type="ECO:0000313" key="1">
    <source>
        <dbReference type="EMBL" id="CAK1548005.1"/>
    </source>
</evidence>